<organism evidence="1">
    <name type="scientific">Rhizophora mucronata</name>
    <name type="common">Asiatic mangrove</name>
    <dbReference type="NCBI Taxonomy" id="61149"/>
    <lineage>
        <taxon>Eukaryota</taxon>
        <taxon>Viridiplantae</taxon>
        <taxon>Streptophyta</taxon>
        <taxon>Embryophyta</taxon>
        <taxon>Tracheophyta</taxon>
        <taxon>Spermatophyta</taxon>
        <taxon>Magnoliopsida</taxon>
        <taxon>eudicotyledons</taxon>
        <taxon>Gunneridae</taxon>
        <taxon>Pentapetalae</taxon>
        <taxon>rosids</taxon>
        <taxon>fabids</taxon>
        <taxon>Malpighiales</taxon>
        <taxon>Rhizophoraceae</taxon>
        <taxon>Rhizophora</taxon>
    </lineage>
</organism>
<accession>A0A2P2QS47</accession>
<dbReference type="EMBL" id="GGEC01089346">
    <property type="protein sequence ID" value="MBX69830.1"/>
    <property type="molecule type" value="Transcribed_RNA"/>
</dbReference>
<reference evidence="1" key="1">
    <citation type="submission" date="2018-02" db="EMBL/GenBank/DDBJ databases">
        <title>Rhizophora mucronata_Transcriptome.</title>
        <authorList>
            <person name="Meera S.P."/>
            <person name="Sreeshan A."/>
            <person name="Augustine A."/>
        </authorList>
    </citation>
    <scope>NUCLEOTIDE SEQUENCE</scope>
    <source>
        <tissue evidence="1">Leaf</tissue>
    </source>
</reference>
<name>A0A2P2QS47_RHIMU</name>
<protein>
    <submittedName>
        <fullName evidence="1">Uncharacterized protein</fullName>
    </submittedName>
</protein>
<proteinExistence type="predicted"/>
<dbReference type="AlphaFoldDB" id="A0A2P2QS47"/>
<evidence type="ECO:0000313" key="1">
    <source>
        <dbReference type="EMBL" id="MBX69830.1"/>
    </source>
</evidence>
<sequence length="32" mass="3548">MMMAIGAGRPVRPNVKTKVVYIWFLALIGEEG</sequence>